<dbReference type="KEGG" id="sacz:AOT14_34240"/>
<proteinExistence type="predicted"/>
<protein>
    <submittedName>
        <fullName evidence="1">Uncharacterized protein</fullName>
    </submittedName>
</protein>
<sequence length="82" mass="8828">MIERKQCCPKCGGTSGYEYDLYSAVRMGASGWTSDDEPEAGGDSHRIGGSGVSLFECIDCGAKVRESTVRAIRFGTQDEGRK</sequence>
<evidence type="ECO:0000313" key="1">
    <source>
        <dbReference type="EMBL" id="ALJ29763.1"/>
    </source>
</evidence>
<accession>A0A0S1B441</accession>
<name>A0A0S1B441_9GAMM</name>
<evidence type="ECO:0000313" key="2">
    <source>
        <dbReference type="Proteomes" id="UP000061010"/>
    </source>
</evidence>
<dbReference type="PATRIC" id="fig|128780.6.peg.3468"/>
<dbReference type="Proteomes" id="UP000061010">
    <property type="component" value="Chromosome"/>
</dbReference>
<dbReference type="EMBL" id="CP012900">
    <property type="protein sequence ID" value="ALJ29763.1"/>
    <property type="molecule type" value="Genomic_DNA"/>
</dbReference>
<gene>
    <name evidence="1" type="ORF">AOT14_34240</name>
</gene>
<dbReference type="AlphaFoldDB" id="A0A0S1B441"/>
<keyword evidence="2" id="KW-1185">Reference proteome</keyword>
<reference evidence="1 2" key="1">
    <citation type="journal article" date="2015" name="Genome Announc.">
        <title>Complete Genome Sequencing of Stenotrophomonas acidaminiphila ZAC14D2_NAIMI4_2, a Multidrug-Resistant Strain Isolated from Sediments of a Polluted River in Mexico, Uncovers New Antibiotic Resistance Genes and a Novel Class-II Lasso Peptide Biosynthesis Gene Cluster.</title>
        <authorList>
            <person name="Vinuesa P."/>
            <person name="Ochoa-Sanchez L.E."/>
        </authorList>
    </citation>
    <scope>NUCLEOTIDE SEQUENCE [LARGE SCALE GENOMIC DNA]</scope>
    <source>
        <strain evidence="1 2">ZAC14D2_NAIMI4_2</strain>
    </source>
</reference>
<organism evidence="1 2">
    <name type="scientific">Stenotrophomonas acidaminiphila</name>
    <dbReference type="NCBI Taxonomy" id="128780"/>
    <lineage>
        <taxon>Bacteria</taxon>
        <taxon>Pseudomonadati</taxon>
        <taxon>Pseudomonadota</taxon>
        <taxon>Gammaproteobacteria</taxon>
        <taxon>Lysobacterales</taxon>
        <taxon>Lysobacteraceae</taxon>
        <taxon>Stenotrophomonas</taxon>
    </lineage>
</organism>